<gene>
    <name evidence="1" type="ORF">EDM52_19650</name>
</gene>
<dbReference type="AlphaFoldDB" id="A0A3M8BZD8"/>
<dbReference type="Proteomes" id="UP000282028">
    <property type="component" value="Unassembled WGS sequence"/>
</dbReference>
<reference evidence="1 2" key="1">
    <citation type="submission" date="2018-10" db="EMBL/GenBank/DDBJ databases">
        <title>Phylogenomics of Brevibacillus.</title>
        <authorList>
            <person name="Dunlap C."/>
        </authorList>
    </citation>
    <scope>NUCLEOTIDE SEQUENCE [LARGE SCALE GENOMIC DNA]</scope>
    <source>
        <strain evidence="1 2">JCM 12215</strain>
    </source>
</reference>
<name>A0A3M8BZD8_9BACL</name>
<evidence type="ECO:0000313" key="2">
    <source>
        <dbReference type="Proteomes" id="UP000282028"/>
    </source>
</evidence>
<protein>
    <submittedName>
        <fullName evidence="1">Uncharacterized protein</fullName>
    </submittedName>
</protein>
<evidence type="ECO:0000313" key="1">
    <source>
        <dbReference type="EMBL" id="RNB68788.1"/>
    </source>
</evidence>
<dbReference type="RefSeq" id="WP_122910651.1">
    <property type="nucleotide sequence ID" value="NZ_CBCSBE010000038.1"/>
</dbReference>
<proteinExistence type="predicted"/>
<organism evidence="1 2">
    <name type="scientific">Brevibacillus invocatus</name>
    <dbReference type="NCBI Taxonomy" id="173959"/>
    <lineage>
        <taxon>Bacteria</taxon>
        <taxon>Bacillati</taxon>
        <taxon>Bacillota</taxon>
        <taxon>Bacilli</taxon>
        <taxon>Bacillales</taxon>
        <taxon>Paenibacillaceae</taxon>
        <taxon>Brevibacillus</taxon>
    </lineage>
</organism>
<sequence length="109" mass="12512">MIFSSVTTDRIPFTRHYIDFRTWRQDWDLSYRYDGTLLSLDRVTPGSARPEGGHLHIRVITQQGEELSLAPKTMVGPSHIVVAYVDERPFLSMLPAHSFPVVSVEEVKR</sequence>
<keyword evidence="2" id="KW-1185">Reference proteome</keyword>
<dbReference type="OrthoDB" id="2465770at2"/>
<dbReference type="EMBL" id="RHHR01000041">
    <property type="protein sequence ID" value="RNB68788.1"/>
    <property type="molecule type" value="Genomic_DNA"/>
</dbReference>
<comment type="caution">
    <text evidence="1">The sequence shown here is derived from an EMBL/GenBank/DDBJ whole genome shotgun (WGS) entry which is preliminary data.</text>
</comment>
<accession>A0A3M8BZD8</accession>